<dbReference type="InterPro" id="IPR029041">
    <property type="entry name" value="FAD-linked_oxidoreductase-like"/>
</dbReference>
<feature type="domain" description="Aldehyde dehydrogenase" evidence="3">
    <location>
        <begin position="588"/>
        <end position="656"/>
    </location>
</feature>
<name>A0A3B0ZG37_9ZZZZ</name>
<evidence type="ECO:0000259" key="3">
    <source>
        <dbReference type="Pfam" id="PF00171"/>
    </source>
</evidence>
<reference evidence="7" key="1">
    <citation type="submission" date="2018-06" db="EMBL/GenBank/DDBJ databases">
        <authorList>
            <person name="Zhirakovskaya E."/>
        </authorList>
    </citation>
    <scope>NUCLEOTIDE SEQUENCE</scope>
</reference>
<dbReference type="Pfam" id="PF14850">
    <property type="entry name" value="Pro_dh-DNA_bdg"/>
    <property type="match status" value="1"/>
</dbReference>
<dbReference type="EC" id="1.2.1.88" evidence="7"/>
<evidence type="ECO:0000259" key="4">
    <source>
        <dbReference type="Pfam" id="PF01619"/>
    </source>
</evidence>
<evidence type="ECO:0000313" key="7">
    <source>
        <dbReference type="EMBL" id="VAW88010.1"/>
    </source>
</evidence>
<dbReference type="Pfam" id="PF00171">
    <property type="entry name" value="Aldedh"/>
    <property type="match status" value="1"/>
</dbReference>
<dbReference type="InterPro" id="IPR002872">
    <property type="entry name" value="Proline_DH_dom"/>
</dbReference>
<dbReference type="Gene3D" id="3.40.605.10">
    <property type="entry name" value="Aldehyde Dehydrogenase, Chain A, domain 1"/>
    <property type="match status" value="1"/>
</dbReference>
<dbReference type="InterPro" id="IPR015590">
    <property type="entry name" value="Aldehyde_DH_dom"/>
</dbReference>
<gene>
    <name evidence="7" type="ORF">MNBD_GAMMA17-1733</name>
</gene>
<dbReference type="InterPro" id="IPR016161">
    <property type="entry name" value="Ald_DH/histidinol_DH"/>
</dbReference>
<dbReference type="SUPFAM" id="SSF81935">
    <property type="entry name" value="N-terminal domain of bifunctional PutA protein"/>
    <property type="match status" value="1"/>
</dbReference>
<dbReference type="GO" id="GO:0003842">
    <property type="term" value="F:L-glutamate gamma-semialdehyde dehydrogenase activity"/>
    <property type="evidence" value="ECO:0007669"/>
    <property type="project" value="UniProtKB-EC"/>
</dbReference>
<dbReference type="EMBL" id="UOFQ01000085">
    <property type="protein sequence ID" value="VAW88010.1"/>
    <property type="molecule type" value="Genomic_DNA"/>
</dbReference>
<dbReference type="AlphaFoldDB" id="A0A3B0ZG37"/>
<protein>
    <submittedName>
        <fullName evidence="7">Proline dehydrogenase / Delta-1-pyrroline-5-carboxylate dehydrogenase</fullName>
        <ecNumber evidence="7">1.2.1.88</ecNumber>
        <ecNumber evidence="7">1.5.5.2</ecNumber>
    </submittedName>
</protein>
<dbReference type="InterPro" id="IPR041349">
    <property type="entry name" value="PRODH"/>
</dbReference>
<dbReference type="EC" id="1.5.5.2" evidence="7"/>
<keyword evidence="1 7" id="KW-0560">Oxidoreductase</keyword>
<dbReference type="InterPro" id="IPR024090">
    <property type="entry name" value="PRODH_PutA_dom_I"/>
</dbReference>
<keyword evidence="2" id="KW-0520">NAD</keyword>
<dbReference type="Pfam" id="PF01619">
    <property type="entry name" value="Pro_dh"/>
    <property type="match status" value="1"/>
</dbReference>
<dbReference type="PANTHER" id="PTHR42862:SF1">
    <property type="entry name" value="DELTA-1-PYRROLINE-5-CARBOXYLATE DEHYDROGENASE 2, ISOFORM A-RELATED"/>
    <property type="match status" value="1"/>
</dbReference>
<dbReference type="InterPro" id="IPR024089">
    <property type="entry name" value="PRODH_PutA_dom_I/II"/>
</dbReference>
<feature type="domain" description="Proline dehydrogenase PutA" evidence="5">
    <location>
        <begin position="67"/>
        <end position="180"/>
    </location>
</feature>
<accession>A0A3B0ZG37</accession>
<dbReference type="SUPFAM" id="SSF51730">
    <property type="entry name" value="FAD-linked oxidoreductase"/>
    <property type="match status" value="1"/>
</dbReference>
<dbReference type="GO" id="GO:0010133">
    <property type="term" value="P:L-proline catabolic process to L-glutamate"/>
    <property type="evidence" value="ECO:0007669"/>
    <property type="project" value="TreeGrafter"/>
</dbReference>
<evidence type="ECO:0000256" key="1">
    <source>
        <dbReference type="ARBA" id="ARBA00023002"/>
    </source>
</evidence>
<sequence>MIFEPLASNKNPLRCAIDDVWLADETLAVQQLLTQIQLDDSARQRIDALARELVIAVREKAQAQGSIDAFMQEYDLSSQEGVVLMCLAEALLRIPDDETADRLIQDKLGNADWGSHLWHSSSMFVNASTWGLMLTGRIVSLENETLSNGSHFLQRLVSKSGEPVIRLAIRQAMRIMGQQFVMGATIDAALARSRETDNIDYRYSYDMLGEAALTRDDAEGYFAAYQHAIQMIANEVSNKTTGKVTGDQALYERASISIKLSALHPRYEQFQRAQVLAQLTPRLLSLAQQASAAGITLTVDAEEADRLMLSLDLFEAVYRDPSLAEWHGFGLAVQAYQKRATVVIDWLQGLSNEVGRKIPVRLVKGAYWDTEIKRAQERGLDGYPVYTRKVASDVAYLACAQKLLAAGDAFYPQFATHNAHTVAAIIEFAGDKPFEFQRLHGMGEALYSEVINKSQLQIQLSCRVYAPVGNYQSLLPYLVRRLLENGANTSFVNRITDRNAAIEEIVSDPVLELDVIDQKPHAHIPLPKRIYGEARRNSSGLNLYSDTVTQSLASELSAFITPDGRVNDSDRWQAAAIINGKEMIKSRERVALFSPANQHHATGVAFNADELITAEALASAADAAQGWAATSANARATILDNAAQLLEDNRAELMALCV</sequence>
<evidence type="ECO:0000259" key="5">
    <source>
        <dbReference type="Pfam" id="PF14850"/>
    </source>
</evidence>
<dbReference type="Gene3D" id="1.20.5.550">
    <property type="entry name" value="Single Helix bin"/>
    <property type="match status" value="1"/>
</dbReference>
<dbReference type="PANTHER" id="PTHR42862">
    <property type="entry name" value="DELTA-1-PYRROLINE-5-CARBOXYLATE DEHYDROGENASE 1, ISOFORM A-RELATED"/>
    <property type="match status" value="1"/>
</dbReference>
<evidence type="ECO:0000259" key="6">
    <source>
        <dbReference type="Pfam" id="PF18327"/>
    </source>
</evidence>
<dbReference type="InterPro" id="IPR016162">
    <property type="entry name" value="Ald_DH_N"/>
</dbReference>
<organism evidence="7">
    <name type="scientific">hydrothermal vent metagenome</name>
    <dbReference type="NCBI Taxonomy" id="652676"/>
    <lineage>
        <taxon>unclassified sequences</taxon>
        <taxon>metagenomes</taxon>
        <taxon>ecological metagenomes</taxon>
    </lineage>
</organism>
<dbReference type="Gene3D" id="3.20.20.220">
    <property type="match status" value="1"/>
</dbReference>
<dbReference type="InterPro" id="IPR024082">
    <property type="entry name" value="PRODH_PutA_dom_II"/>
</dbReference>
<dbReference type="NCBIfam" id="NF008869">
    <property type="entry name" value="PRK11904.1"/>
    <property type="match status" value="1"/>
</dbReference>
<dbReference type="SUPFAM" id="SSF53720">
    <property type="entry name" value="ALDH-like"/>
    <property type="match status" value="1"/>
</dbReference>
<feature type="domain" description="Proline dehydrogenase" evidence="4">
    <location>
        <begin position="190"/>
        <end position="494"/>
    </location>
</feature>
<proteinExistence type="predicted"/>
<dbReference type="Gene3D" id="1.20.5.460">
    <property type="entry name" value="Single helix bin"/>
    <property type="match status" value="1"/>
</dbReference>
<evidence type="ECO:0000256" key="2">
    <source>
        <dbReference type="ARBA" id="ARBA00023027"/>
    </source>
</evidence>
<dbReference type="GO" id="GO:0009898">
    <property type="term" value="C:cytoplasmic side of plasma membrane"/>
    <property type="evidence" value="ECO:0007669"/>
    <property type="project" value="TreeGrafter"/>
</dbReference>
<dbReference type="InterPro" id="IPR050485">
    <property type="entry name" value="Proline_metab_enzyme"/>
</dbReference>
<feature type="domain" description="Proline utilization A proline dehydrogenase N-terminal" evidence="6">
    <location>
        <begin position="12"/>
        <end position="58"/>
    </location>
</feature>
<dbReference type="GO" id="GO:0004657">
    <property type="term" value="F:proline dehydrogenase activity"/>
    <property type="evidence" value="ECO:0007669"/>
    <property type="project" value="UniProtKB-EC"/>
</dbReference>
<dbReference type="Pfam" id="PF18327">
    <property type="entry name" value="PRODH"/>
    <property type="match status" value="1"/>
</dbReference>
<feature type="non-terminal residue" evidence="7">
    <location>
        <position position="658"/>
    </location>
</feature>